<keyword evidence="12" id="KW-1185">Reference proteome</keyword>
<dbReference type="PANTHER" id="PTHR42904">
    <property type="entry name" value="NUDIX HYDROLASE, NUDC SUBFAMILY"/>
    <property type="match status" value="1"/>
</dbReference>
<comment type="cofactor">
    <cofactor evidence="2">
        <name>Zn(2+)</name>
        <dbReference type="ChEBI" id="CHEBI:29105"/>
    </cofactor>
</comment>
<dbReference type="InterPro" id="IPR049734">
    <property type="entry name" value="NudC-like_C"/>
</dbReference>
<dbReference type="PROSITE" id="PS00893">
    <property type="entry name" value="NUDIX_BOX"/>
    <property type="match status" value="1"/>
</dbReference>
<evidence type="ECO:0000256" key="3">
    <source>
        <dbReference type="ARBA" id="ARBA00009595"/>
    </source>
</evidence>
<keyword evidence="6 11" id="KW-0378">Hydrolase</keyword>
<dbReference type="SUPFAM" id="SSF55811">
    <property type="entry name" value="Nudix"/>
    <property type="match status" value="2"/>
</dbReference>
<evidence type="ECO:0000256" key="8">
    <source>
        <dbReference type="ARBA" id="ARBA00023027"/>
    </source>
</evidence>
<dbReference type="InterPro" id="IPR015376">
    <property type="entry name" value="Znr_NADH_PPase"/>
</dbReference>
<dbReference type="InterPro" id="IPR015375">
    <property type="entry name" value="NADH_PPase-like_N"/>
</dbReference>
<dbReference type="GO" id="GO:0016787">
    <property type="term" value="F:hydrolase activity"/>
    <property type="evidence" value="ECO:0007669"/>
    <property type="project" value="UniProtKB-KW"/>
</dbReference>
<dbReference type="EMBL" id="CP136508">
    <property type="protein sequence ID" value="WUR16346.1"/>
    <property type="molecule type" value="Genomic_DNA"/>
</dbReference>
<feature type="domain" description="Nudix hydrolase" evidence="10">
    <location>
        <begin position="148"/>
        <end position="270"/>
    </location>
</feature>
<dbReference type="InterPro" id="IPR050241">
    <property type="entry name" value="NAD-cap_RNA_hydrolase_NudC"/>
</dbReference>
<protein>
    <recommendedName>
        <fullName evidence="4">NAD(+) diphosphatase</fullName>
        <ecNumber evidence="4">3.6.1.22</ecNumber>
    </recommendedName>
</protein>
<organism evidence="11 12">
    <name type="scientific">[Empedobacter] haloabium</name>
    <dbReference type="NCBI Taxonomy" id="592317"/>
    <lineage>
        <taxon>Bacteria</taxon>
        <taxon>Pseudomonadati</taxon>
        <taxon>Pseudomonadota</taxon>
        <taxon>Betaproteobacteria</taxon>
        <taxon>Burkholderiales</taxon>
        <taxon>Oxalobacteraceae</taxon>
        <taxon>Telluria group</taxon>
        <taxon>Telluria group incertae sedis</taxon>
    </lineage>
</organism>
<evidence type="ECO:0000313" key="12">
    <source>
        <dbReference type="Proteomes" id="UP000321323"/>
    </source>
</evidence>
<comment type="catalytic activity">
    <reaction evidence="9">
        <text>a 5'-end NAD(+)-phospho-ribonucleoside in mRNA + H2O = a 5'-end phospho-adenosine-phospho-ribonucleoside in mRNA + beta-nicotinamide D-ribonucleotide + 2 H(+)</text>
        <dbReference type="Rhea" id="RHEA:60876"/>
        <dbReference type="Rhea" id="RHEA-COMP:15698"/>
        <dbReference type="Rhea" id="RHEA-COMP:15719"/>
        <dbReference type="ChEBI" id="CHEBI:14649"/>
        <dbReference type="ChEBI" id="CHEBI:15377"/>
        <dbReference type="ChEBI" id="CHEBI:15378"/>
        <dbReference type="ChEBI" id="CHEBI:144029"/>
        <dbReference type="ChEBI" id="CHEBI:144051"/>
    </reaction>
    <physiologicalReaction direction="left-to-right" evidence="9">
        <dbReference type="Rhea" id="RHEA:60877"/>
    </physiologicalReaction>
</comment>
<evidence type="ECO:0000256" key="9">
    <source>
        <dbReference type="ARBA" id="ARBA00023679"/>
    </source>
</evidence>
<comment type="cofactor">
    <cofactor evidence="1">
        <name>Mg(2+)</name>
        <dbReference type="ChEBI" id="CHEBI:18420"/>
    </cofactor>
</comment>
<dbReference type="PROSITE" id="PS51462">
    <property type="entry name" value="NUDIX"/>
    <property type="match status" value="1"/>
</dbReference>
<dbReference type="InterPro" id="IPR000086">
    <property type="entry name" value="NUDIX_hydrolase_dom"/>
</dbReference>
<dbReference type="Pfam" id="PF09297">
    <property type="entry name" value="Zn_ribbon_NUD"/>
    <property type="match status" value="1"/>
</dbReference>
<keyword evidence="7" id="KW-0460">Magnesium</keyword>
<dbReference type="CDD" id="cd03429">
    <property type="entry name" value="NUDIX_NADH_pyrophosphatase_Nudt13"/>
    <property type="match status" value="1"/>
</dbReference>
<dbReference type="Gene3D" id="3.90.79.20">
    <property type="match status" value="1"/>
</dbReference>
<keyword evidence="5" id="KW-0479">Metal-binding</keyword>
<dbReference type="Pfam" id="PF09296">
    <property type="entry name" value="NUDIX-like"/>
    <property type="match status" value="1"/>
</dbReference>
<name>A0ABZ1UUA8_9BURK</name>
<evidence type="ECO:0000313" key="11">
    <source>
        <dbReference type="EMBL" id="WUR16346.1"/>
    </source>
</evidence>
<evidence type="ECO:0000256" key="1">
    <source>
        <dbReference type="ARBA" id="ARBA00001946"/>
    </source>
</evidence>
<dbReference type="Pfam" id="PF00293">
    <property type="entry name" value="NUDIX"/>
    <property type="match status" value="1"/>
</dbReference>
<dbReference type="InterPro" id="IPR020084">
    <property type="entry name" value="NUDIX_hydrolase_CS"/>
</dbReference>
<comment type="similarity">
    <text evidence="3">Belongs to the Nudix hydrolase family. NudC subfamily.</text>
</comment>
<evidence type="ECO:0000256" key="6">
    <source>
        <dbReference type="ARBA" id="ARBA00022801"/>
    </source>
</evidence>
<dbReference type="PANTHER" id="PTHR42904:SF6">
    <property type="entry name" value="NAD-CAPPED RNA HYDROLASE NUDT12"/>
    <property type="match status" value="1"/>
</dbReference>
<dbReference type="Proteomes" id="UP000321323">
    <property type="component" value="Chromosome"/>
</dbReference>
<evidence type="ECO:0000256" key="4">
    <source>
        <dbReference type="ARBA" id="ARBA00012381"/>
    </source>
</evidence>
<reference evidence="11 12" key="1">
    <citation type="journal article" date="2019" name="Int. J. Syst. Evol. Microbiol.">
        <title>The Draft Whole-Genome Sequence of the Antibiotic Producer Empedobacter haloabium ATCC 31962 Provides Indications for Its Taxonomic Reclassification.</title>
        <authorList>
            <person name="Miess H."/>
            <person name="Arlt P."/>
            <person name="Apel A.K."/>
            <person name="Weber T."/>
            <person name="Nieselt K."/>
            <person name="Hanssen F."/>
            <person name="Czemmel S."/>
            <person name="Nahnsen S."/>
            <person name="Gross H."/>
        </authorList>
    </citation>
    <scope>NUCLEOTIDE SEQUENCE [LARGE SCALE GENOMIC DNA]</scope>
    <source>
        <strain evidence="11 12">ATCC 31962</strain>
    </source>
</reference>
<dbReference type="Gene3D" id="3.90.79.10">
    <property type="entry name" value="Nucleoside Triphosphate Pyrophosphohydrolase"/>
    <property type="match status" value="1"/>
</dbReference>
<evidence type="ECO:0000259" key="10">
    <source>
        <dbReference type="PROSITE" id="PS51462"/>
    </source>
</evidence>
<evidence type="ECO:0000256" key="5">
    <source>
        <dbReference type="ARBA" id="ARBA00022723"/>
    </source>
</evidence>
<dbReference type="NCBIfam" id="NF001299">
    <property type="entry name" value="PRK00241.1"/>
    <property type="match status" value="1"/>
</dbReference>
<proteinExistence type="inferred from homology"/>
<evidence type="ECO:0000256" key="7">
    <source>
        <dbReference type="ARBA" id="ARBA00022842"/>
    </source>
</evidence>
<accession>A0ABZ1UUA8</accession>
<sequence>MLHTPAGFTPLIDPAPHGGAPLTFVFHKGKLLLRSVDGAAGVEALPTDLASLGIPVERLHPVGIWQGRYCQAAWTDSEELPDDAHGWHGLRTLFGVADHGFIGLAGRASQIADWARTHRYCGACATPMRRATGERAYKCEACGHTAYPQICPAMMVLIRDGDRVLLAKHTRSPPGLFTALAGFVEAGESIEEAVHREVYEEVGLRVHKLRYFSSQSWPFPNSLMVAFTAEYLDGTIRVDPAEIEEARWFGPGDDWPDTPHSISIASALIEANRPGQG</sequence>
<evidence type="ECO:0000256" key="2">
    <source>
        <dbReference type="ARBA" id="ARBA00001947"/>
    </source>
</evidence>
<dbReference type="EC" id="3.6.1.22" evidence="4"/>
<gene>
    <name evidence="11" type="primary">nudC</name>
    <name evidence="11" type="ORF">E7V67_025580</name>
</gene>
<keyword evidence="8" id="KW-0520">NAD</keyword>
<dbReference type="InterPro" id="IPR015797">
    <property type="entry name" value="NUDIX_hydrolase-like_dom_sf"/>
</dbReference>